<evidence type="ECO:0000313" key="3">
    <source>
        <dbReference type="Proteomes" id="UP000726136"/>
    </source>
</evidence>
<evidence type="ECO:0000313" key="2">
    <source>
        <dbReference type="EMBL" id="MBF4435909.1"/>
    </source>
</evidence>
<proteinExistence type="predicted"/>
<keyword evidence="3" id="KW-1185">Reference proteome</keyword>
<dbReference type="EMBL" id="SCLC01000019">
    <property type="protein sequence ID" value="MBF4435909.1"/>
    <property type="molecule type" value="Genomic_DNA"/>
</dbReference>
<evidence type="ECO:0000313" key="4">
    <source>
        <dbReference type="Proteomes" id="UP000786185"/>
    </source>
</evidence>
<gene>
    <name evidence="1" type="ORF">EAY46_19255</name>
    <name evidence="2" type="ORF">ERJ77_15505</name>
</gene>
<name>A0AAW4BEW8_VIBAN</name>
<dbReference type="AlphaFoldDB" id="A0AAW4BEW8"/>
<dbReference type="Proteomes" id="UP000786185">
    <property type="component" value="Unassembled WGS sequence"/>
</dbReference>
<protein>
    <submittedName>
        <fullName evidence="2">DUF3265 domain-containing protein</fullName>
    </submittedName>
</protein>
<accession>A0AAW4BEW8</accession>
<organism evidence="2 4">
    <name type="scientific">Vibrio anguillarum</name>
    <name type="common">Listonella anguillarum</name>
    <dbReference type="NCBI Taxonomy" id="55601"/>
    <lineage>
        <taxon>Bacteria</taxon>
        <taxon>Pseudomonadati</taxon>
        <taxon>Pseudomonadota</taxon>
        <taxon>Gammaproteobacteria</taxon>
        <taxon>Vibrionales</taxon>
        <taxon>Vibrionaceae</taxon>
        <taxon>Vibrio</taxon>
    </lineage>
</organism>
<sequence>MTKHLRGTVNAWHSWFTRKFVFTVVYFSSVVALSAP</sequence>
<comment type="caution">
    <text evidence="2">The sequence shown here is derived from an EMBL/GenBank/DDBJ whole genome shotgun (WGS) entry which is preliminary data.</text>
</comment>
<evidence type="ECO:0000313" key="1">
    <source>
        <dbReference type="EMBL" id="MBF4375192.1"/>
    </source>
</evidence>
<dbReference type="EMBL" id="RDPI01000065">
    <property type="protein sequence ID" value="MBF4375192.1"/>
    <property type="molecule type" value="Genomic_DNA"/>
</dbReference>
<dbReference type="Proteomes" id="UP000726136">
    <property type="component" value="Unassembled WGS sequence"/>
</dbReference>
<reference evidence="2 3" key="1">
    <citation type="journal article" date="2021" name="PeerJ">
        <title>Analysis of 44 Vibrio anguillarum genomes reveals high genetic diversity.</title>
        <authorList>
            <person name="Hansen M.J."/>
            <person name="Dalsgaard I."/>
        </authorList>
    </citation>
    <scope>NUCLEOTIDE SEQUENCE</scope>
    <source>
        <strain evidence="1 3">040915-1/1B</strain>
        <strain evidence="2">850617-1/1</strain>
    </source>
</reference>